<organism evidence="2 3">
    <name type="scientific">Ooceraea biroi</name>
    <name type="common">Clonal raider ant</name>
    <name type="synonym">Cerapachys biroi</name>
    <dbReference type="NCBI Taxonomy" id="2015173"/>
    <lineage>
        <taxon>Eukaryota</taxon>
        <taxon>Metazoa</taxon>
        <taxon>Ecdysozoa</taxon>
        <taxon>Arthropoda</taxon>
        <taxon>Hexapoda</taxon>
        <taxon>Insecta</taxon>
        <taxon>Pterygota</taxon>
        <taxon>Neoptera</taxon>
        <taxon>Endopterygota</taxon>
        <taxon>Hymenoptera</taxon>
        <taxon>Apocrita</taxon>
        <taxon>Aculeata</taxon>
        <taxon>Formicoidea</taxon>
        <taxon>Formicidae</taxon>
        <taxon>Dorylinae</taxon>
        <taxon>Ooceraea</taxon>
    </lineage>
</organism>
<dbReference type="Proteomes" id="UP000053097">
    <property type="component" value="Unassembled WGS sequence"/>
</dbReference>
<proteinExistence type="predicted"/>
<feature type="region of interest" description="Disordered" evidence="1">
    <location>
        <begin position="35"/>
        <end position="71"/>
    </location>
</feature>
<sequence>MALSLAIPLFGLNNDYFSALNAKLLNIERERNLQNSFDSGRDSPSTGSETSGISSFITSAESTPISSRSETPIDVFCRNQDNNNKVNITLVFALA</sequence>
<reference evidence="2 3" key="1">
    <citation type="journal article" date="2014" name="Curr. Biol.">
        <title>The genome of the clonal raider ant Cerapachys biroi.</title>
        <authorList>
            <person name="Oxley P.R."/>
            <person name="Ji L."/>
            <person name="Fetter-Pruneda I."/>
            <person name="McKenzie S.K."/>
            <person name="Li C."/>
            <person name="Hu H."/>
            <person name="Zhang G."/>
            <person name="Kronauer D.J."/>
        </authorList>
    </citation>
    <scope>NUCLEOTIDE SEQUENCE [LARGE SCALE GENOMIC DNA]</scope>
</reference>
<dbReference type="EMBL" id="KK107455">
    <property type="protein sequence ID" value="EZA50474.1"/>
    <property type="molecule type" value="Genomic_DNA"/>
</dbReference>
<evidence type="ECO:0000313" key="2">
    <source>
        <dbReference type="EMBL" id="EZA50474.1"/>
    </source>
</evidence>
<dbReference type="AlphaFoldDB" id="A0A026W609"/>
<dbReference type="OrthoDB" id="6819088at2759"/>
<name>A0A026W609_OOCBI</name>
<keyword evidence="3" id="KW-1185">Reference proteome</keyword>
<dbReference type="OMA" id="MGLDPEC"/>
<gene>
    <name evidence="2" type="ORF">X777_10667</name>
</gene>
<feature type="compositionally biased region" description="Polar residues" evidence="1">
    <location>
        <begin position="35"/>
        <end position="70"/>
    </location>
</feature>
<accession>A0A026W609</accession>
<evidence type="ECO:0000256" key="1">
    <source>
        <dbReference type="SAM" id="MobiDB-lite"/>
    </source>
</evidence>
<protein>
    <submittedName>
        <fullName evidence="2">Uncharacterized protein</fullName>
    </submittedName>
</protein>
<evidence type="ECO:0000313" key="3">
    <source>
        <dbReference type="Proteomes" id="UP000053097"/>
    </source>
</evidence>